<dbReference type="PANTHER" id="PTHR13049:SF2">
    <property type="entry name" value="COILED-COIL DOMAIN-CONTAINING PROTEIN 25"/>
    <property type="match status" value="1"/>
</dbReference>
<evidence type="ECO:0000259" key="3">
    <source>
        <dbReference type="Pfam" id="PF05670"/>
    </source>
</evidence>
<evidence type="ECO:0000256" key="1">
    <source>
        <dbReference type="ARBA" id="ARBA00008998"/>
    </source>
</evidence>
<keyword evidence="2" id="KW-0175">Coiled coil</keyword>
<protein>
    <recommendedName>
        <fullName evidence="3">NFACT RNA-binding domain-containing protein</fullName>
    </recommendedName>
</protein>
<keyword evidence="5" id="KW-1185">Reference proteome</keyword>
<proteinExistence type="inferred from homology"/>
<accession>A0A0V0QMZ6</accession>
<feature type="coiled-coil region" evidence="2">
    <location>
        <begin position="156"/>
        <end position="186"/>
    </location>
</feature>
<dbReference type="EMBL" id="LDAU01000135">
    <property type="protein sequence ID" value="KRX03317.1"/>
    <property type="molecule type" value="Genomic_DNA"/>
</dbReference>
<dbReference type="OrthoDB" id="200398at2759"/>
<comment type="caution">
    <text evidence="4">The sequence shown here is derived from an EMBL/GenBank/DDBJ whole genome shotgun (WGS) entry which is preliminary data.</text>
</comment>
<sequence length="219" mass="25855">MVFYYQSSEGHVIYVGRDKFENEDLIKHGWEEDVWFHVDNLSSPHVYLRLKEGETWDKISETILQECAQLVKADSIQGSKQAQVKIVYTPWENLLKTHDMEIGAIGFKSEKNKKYINYVKKDRDILRVLQKTKSADQKPDFAALKQEKIQAIKNQQKKEFEKQAQLQKQIEKKQKEEAQLRNYDLMYKQLLILNCSQYQIIQKIQDGSLFNENQQGYCG</sequence>
<dbReference type="InterPro" id="IPR039730">
    <property type="entry name" value="Jlp2/Ccd25"/>
</dbReference>
<dbReference type="OMA" id="YHDEKAV"/>
<feature type="domain" description="NFACT RNA-binding" evidence="3">
    <location>
        <begin position="1"/>
        <end position="108"/>
    </location>
</feature>
<organism evidence="4 5">
    <name type="scientific">Pseudocohnilembus persalinus</name>
    <name type="common">Ciliate</name>
    <dbReference type="NCBI Taxonomy" id="266149"/>
    <lineage>
        <taxon>Eukaryota</taxon>
        <taxon>Sar</taxon>
        <taxon>Alveolata</taxon>
        <taxon>Ciliophora</taxon>
        <taxon>Intramacronucleata</taxon>
        <taxon>Oligohymenophorea</taxon>
        <taxon>Scuticociliatia</taxon>
        <taxon>Philasterida</taxon>
        <taxon>Pseudocohnilembidae</taxon>
        <taxon>Pseudocohnilembus</taxon>
    </lineage>
</organism>
<evidence type="ECO:0000313" key="4">
    <source>
        <dbReference type="EMBL" id="KRX03317.1"/>
    </source>
</evidence>
<evidence type="ECO:0000256" key="2">
    <source>
        <dbReference type="SAM" id="Coils"/>
    </source>
</evidence>
<dbReference type="Pfam" id="PF05670">
    <property type="entry name" value="NFACT-R_1"/>
    <property type="match status" value="1"/>
</dbReference>
<reference evidence="4 5" key="1">
    <citation type="journal article" date="2015" name="Sci. Rep.">
        <title>Genome of the facultative scuticociliatosis pathogen Pseudocohnilembus persalinus provides insight into its virulence through horizontal gene transfer.</title>
        <authorList>
            <person name="Xiong J."/>
            <person name="Wang G."/>
            <person name="Cheng J."/>
            <person name="Tian M."/>
            <person name="Pan X."/>
            <person name="Warren A."/>
            <person name="Jiang C."/>
            <person name="Yuan D."/>
            <person name="Miao W."/>
        </authorList>
    </citation>
    <scope>NUCLEOTIDE SEQUENCE [LARGE SCALE GENOMIC DNA]</scope>
    <source>
        <strain evidence="4">36N120E</strain>
    </source>
</reference>
<dbReference type="PANTHER" id="PTHR13049">
    <property type="entry name" value="DUF814-RELATED"/>
    <property type="match status" value="1"/>
</dbReference>
<evidence type="ECO:0000313" key="5">
    <source>
        <dbReference type="Proteomes" id="UP000054937"/>
    </source>
</evidence>
<dbReference type="InParanoid" id="A0A0V0QMZ6"/>
<dbReference type="Proteomes" id="UP000054937">
    <property type="component" value="Unassembled WGS sequence"/>
</dbReference>
<gene>
    <name evidence="4" type="ORF">PPERSA_05675</name>
</gene>
<name>A0A0V0QMZ6_PSEPJ</name>
<dbReference type="InterPro" id="IPR008532">
    <property type="entry name" value="NFACT_RNA-bd"/>
</dbReference>
<comment type="similarity">
    <text evidence="1">Belongs to the CCDC25 family.</text>
</comment>
<dbReference type="AlphaFoldDB" id="A0A0V0QMZ6"/>